<feature type="compositionally biased region" description="Acidic residues" evidence="4">
    <location>
        <begin position="218"/>
        <end position="228"/>
    </location>
</feature>
<dbReference type="GO" id="GO:0005524">
    <property type="term" value="F:ATP binding"/>
    <property type="evidence" value="ECO:0007669"/>
    <property type="project" value="UniProtKB-KW"/>
</dbReference>
<feature type="compositionally biased region" description="Gly residues" evidence="4">
    <location>
        <begin position="399"/>
        <end position="408"/>
    </location>
</feature>
<name>A0AAV9Q0F7_9PEZI</name>
<gene>
    <name evidence="5" type="primary">KTI12</name>
    <name evidence="5" type="ORF">LTR25_008541</name>
</gene>
<feature type="compositionally biased region" description="Basic and acidic residues" evidence="4">
    <location>
        <begin position="409"/>
        <end position="422"/>
    </location>
</feature>
<protein>
    <submittedName>
        <fullName evidence="5">Kti12, chromatin associated</fullName>
    </submittedName>
</protein>
<keyword evidence="1" id="KW-0547">Nucleotide-binding</keyword>
<evidence type="ECO:0000256" key="4">
    <source>
        <dbReference type="SAM" id="MobiDB-lite"/>
    </source>
</evidence>
<dbReference type="SUPFAM" id="SSF52540">
    <property type="entry name" value="P-loop containing nucleoside triphosphate hydrolases"/>
    <property type="match status" value="1"/>
</dbReference>
<evidence type="ECO:0000256" key="3">
    <source>
        <dbReference type="ARBA" id="ARBA00025768"/>
    </source>
</evidence>
<sequence>MPLLIITGLPCSGKTHRAQQIAADLKAYISSDPASFGRRTVQIIPSHHASADESYDEDKASTADTESLRDQIYNSAAQEKNARAAEFSAIKRAVSKDNIVIADGLNYIKGYRYQLWCEAKAVGTRCCVVHVASQEDQCKQWNRERLRAWGRAEDTDTFSGTSAGTGTEQKNGSARQRQGESVMGDLMPESHTAIYGDRRVVDNKPSSRSRSSSMDNGFDGDGDGDEEEGGQRPLRAQGEDTMTLKSLYISDRRPDADTGTDSAAFQARSSSTSTSNTPHPHHQELPSRTTPTPSALLEPPPPTCSPPYSVSTLTSLAMRYEPPSPFSRWDTPLFTIPSTDTVPPTRDIWAALFPAPVKPTSKKALSQLRPSERSHNTATTAPPPPEEGAAGMAAKTNRRGGGGGGGGGGKEEEREGGEEVRPHAATVLPRATDSDALQTLESATMDVVRLLLARAREFGVADADSAGEVDLSVPLVPTPMPGSGVYVSGSKSESESGGFRESESSTMGTSMGMSIYIPASVALSQPMLQRLRRKYTQIQRAGIAHGHGYVKGRAAVVKGFVEFLEHEWNDDD</sequence>
<evidence type="ECO:0000313" key="6">
    <source>
        <dbReference type="Proteomes" id="UP001345827"/>
    </source>
</evidence>
<feature type="region of interest" description="Disordered" evidence="4">
    <location>
        <begin position="152"/>
        <end position="308"/>
    </location>
</feature>
<dbReference type="EMBL" id="JAXLQG010000017">
    <property type="protein sequence ID" value="KAK5531432.1"/>
    <property type="molecule type" value="Genomic_DNA"/>
</dbReference>
<feature type="region of interest" description="Disordered" evidence="4">
    <location>
        <begin position="360"/>
        <end position="433"/>
    </location>
</feature>
<comment type="similarity">
    <text evidence="3">Belongs to the KTI12 family.</text>
</comment>
<dbReference type="Gene3D" id="3.40.50.300">
    <property type="entry name" value="P-loop containing nucleotide triphosphate hydrolases"/>
    <property type="match status" value="1"/>
</dbReference>
<evidence type="ECO:0000313" key="5">
    <source>
        <dbReference type="EMBL" id="KAK5531432.1"/>
    </source>
</evidence>
<organism evidence="5 6">
    <name type="scientific">Vermiconidia calcicola</name>
    <dbReference type="NCBI Taxonomy" id="1690605"/>
    <lineage>
        <taxon>Eukaryota</taxon>
        <taxon>Fungi</taxon>
        <taxon>Dikarya</taxon>
        <taxon>Ascomycota</taxon>
        <taxon>Pezizomycotina</taxon>
        <taxon>Dothideomycetes</taxon>
        <taxon>Dothideomycetidae</taxon>
        <taxon>Mycosphaerellales</taxon>
        <taxon>Extremaceae</taxon>
        <taxon>Vermiconidia</taxon>
    </lineage>
</organism>
<dbReference type="InterPro" id="IPR013641">
    <property type="entry name" value="KTI12/PSTK"/>
</dbReference>
<dbReference type="Pfam" id="PF08433">
    <property type="entry name" value="KTI12"/>
    <property type="match status" value="2"/>
</dbReference>
<evidence type="ECO:0000256" key="2">
    <source>
        <dbReference type="ARBA" id="ARBA00022840"/>
    </source>
</evidence>
<dbReference type="PANTHER" id="PTHR12435">
    <property type="match status" value="1"/>
</dbReference>
<feature type="compositionally biased region" description="Basic and acidic residues" evidence="4">
    <location>
        <begin position="492"/>
        <end position="503"/>
    </location>
</feature>
<comment type="caution">
    <text evidence="5">The sequence shown here is derived from an EMBL/GenBank/DDBJ whole genome shotgun (WGS) entry which is preliminary data.</text>
</comment>
<keyword evidence="2" id="KW-0067">ATP-binding</keyword>
<reference evidence="5 6" key="1">
    <citation type="submission" date="2023-06" db="EMBL/GenBank/DDBJ databases">
        <title>Black Yeasts Isolated from many extreme environments.</title>
        <authorList>
            <person name="Coleine C."/>
            <person name="Stajich J.E."/>
            <person name="Selbmann L."/>
        </authorList>
    </citation>
    <scope>NUCLEOTIDE SEQUENCE [LARGE SCALE GENOMIC DNA]</scope>
    <source>
        <strain evidence="5 6">CCFEE 5887</strain>
    </source>
</reference>
<dbReference type="AlphaFoldDB" id="A0AAV9Q0F7"/>
<evidence type="ECO:0000256" key="1">
    <source>
        <dbReference type="ARBA" id="ARBA00022741"/>
    </source>
</evidence>
<feature type="region of interest" description="Disordered" evidence="4">
    <location>
        <begin position="484"/>
        <end position="506"/>
    </location>
</feature>
<dbReference type="Proteomes" id="UP001345827">
    <property type="component" value="Unassembled WGS sequence"/>
</dbReference>
<feature type="compositionally biased region" description="Low complexity" evidence="4">
    <location>
        <begin position="269"/>
        <end position="278"/>
    </location>
</feature>
<feature type="compositionally biased region" description="Polar residues" evidence="4">
    <location>
        <begin position="157"/>
        <end position="176"/>
    </location>
</feature>
<proteinExistence type="inferred from homology"/>
<dbReference type="InterPro" id="IPR027417">
    <property type="entry name" value="P-loop_NTPase"/>
</dbReference>
<keyword evidence="6" id="KW-1185">Reference proteome</keyword>
<accession>A0AAV9Q0F7</accession>